<keyword evidence="2" id="KW-0560">Oxidoreductase</keyword>
<dbReference type="AlphaFoldDB" id="A0A172UKK7"/>
<sequence>MNNRSVIITGANTGLGLECARAILARDESWHIVLAVRDVSRGAAAVAELGAPDRCTVLACDLASLASVHAFTTAVAAAGLPALHAVVCNAGLQVVSGLQMTADGVEITFGVNHLGHFALIEGLRAQLVAPARIVMVASGTHDPKKFTGMPHPRYTTAEALAHPQPDEPVDGRRRYTTSKLCNVLYTYELDRRLDHGGAGITVTAFDPGLMPASSLSRDYTPLQQVVWRTVSPLLRALPNVNSLTTSGTRLAALAIDPRFEGVTGEYFEGAKPIRSSAQSYDTALARDLWETSARLTYGNITR</sequence>
<protein>
    <submittedName>
        <fullName evidence="3">Alanine-phosphoribitol ligase</fullName>
    </submittedName>
</protein>
<dbReference type="PANTHER" id="PTHR24320">
    <property type="entry name" value="RETINOL DEHYDROGENASE"/>
    <property type="match status" value="1"/>
</dbReference>
<evidence type="ECO:0000313" key="4">
    <source>
        <dbReference type="Proteomes" id="UP000077143"/>
    </source>
</evidence>
<dbReference type="RefSeq" id="WP_067994526.1">
    <property type="nucleotide sequence ID" value="NZ_CP015596.1"/>
</dbReference>
<dbReference type="Pfam" id="PF00106">
    <property type="entry name" value="adh_short"/>
    <property type="match status" value="1"/>
</dbReference>
<name>A0A172UKK7_9MYCO</name>
<keyword evidence="4" id="KW-1185">Reference proteome</keyword>
<dbReference type="PRINTS" id="PR00081">
    <property type="entry name" value="GDHRDH"/>
</dbReference>
<dbReference type="PANTHER" id="PTHR24320:SF148">
    <property type="entry name" value="NAD(P)-BINDING ROSSMANN-FOLD SUPERFAMILY PROTEIN"/>
    <property type="match status" value="1"/>
</dbReference>
<dbReference type="OrthoDB" id="3237043at2"/>
<dbReference type="SUPFAM" id="SSF51735">
    <property type="entry name" value="NAD(P)-binding Rossmann-fold domains"/>
    <property type="match status" value="1"/>
</dbReference>
<gene>
    <name evidence="3" type="ORF">A7U43_10595</name>
</gene>
<proteinExistence type="inferred from homology"/>
<evidence type="ECO:0000256" key="2">
    <source>
        <dbReference type="ARBA" id="ARBA00023002"/>
    </source>
</evidence>
<evidence type="ECO:0000256" key="1">
    <source>
        <dbReference type="ARBA" id="ARBA00006484"/>
    </source>
</evidence>
<evidence type="ECO:0000313" key="3">
    <source>
        <dbReference type="EMBL" id="ANE79712.1"/>
    </source>
</evidence>
<dbReference type="KEGG" id="madi:A7U43_10595"/>
<keyword evidence="3" id="KW-0436">Ligase</keyword>
<dbReference type="Gene3D" id="3.40.50.720">
    <property type="entry name" value="NAD(P)-binding Rossmann-like Domain"/>
    <property type="match status" value="1"/>
</dbReference>
<dbReference type="EMBL" id="CP015596">
    <property type="protein sequence ID" value="ANE79712.1"/>
    <property type="molecule type" value="Genomic_DNA"/>
</dbReference>
<dbReference type="STRING" id="1682113.A7U43_10595"/>
<dbReference type="GO" id="GO:0016874">
    <property type="term" value="F:ligase activity"/>
    <property type="evidence" value="ECO:0007669"/>
    <property type="project" value="UniProtKB-KW"/>
</dbReference>
<dbReference type="GO" id="GO:0016491">
    <property type="term" value="F:oxidoreductase activity"/>
    <property type="evidence" value="ECO:0007669"/>
    <property type="project" value="UniProtKB-KW"/>
</dbReference>
<dbReference type="Proteomes" id="UP000077143">
    <property type="component" value="Chromosome"/>
</dbReference>
<accession>A0A172UKK7</accession>
<dbReference type="InterPro" id="IPR002347">
    <property type="entry name" value="SDR_fam"/>
</dbReference>
<comment type="similarity">
    <text evidence="1">Belongs to the short-chain dehydrogenases/reductases (SDR) family.</text>
</comment>
<reference evidence="3 4" key="1">
    <citation type="submission" date="2016-05" db="EMBL/GenBank/DDBJ databases">
        <title>Complete genome sequence of a phthalic acid esters degrading Mycobacterium sp. YC-RL4.</title>
        <authorList>
            <person name="Ren L."/>
            <person name="Fan S."/>
            <person name="Ruth N."/>
            <person name="Jia Y."/>
            <person name="Wang J."/>
            <person name="Qiao C."/>
        </authorList>
    </citation>
    <scope>NUCLEOTIDE SEQUENCE [LARGE SCALE GENOMIC DNA]</scope>
    <source>
        <strain evidence="3 4">YC-RL4</strain>
    </source>
</reference>
<organism evidence="3 4">
    <name type="scientific">Mycobacterium adipatum</name>
    <dbReference type="NCBI Taxonomy" id="1682113"/>
    <lineage>
        <taxon>Bacteria</taxon>
        <taxon>Bacillati</taxon>
        <taxon>Actinomycetota</taxon>
        <taxon>Actinomycetes</taxon>
        <taxon>Mycobacteriales</taxon>
        <taxon>Mycobacteriaceae</taxon>
        <taxon>Mycobacterium</taxon>
    </lineage>
</organism>
<dbReference type="InterPro" id="IPR036291">
    <property type="entry name" value="NAD(P)-bd_dom_sf"/>
</dbReference>